<evidence type="ECO:0000256" key="2">
    <source>
        <dbReference type="ARBA" id="ARBA00023125"/>
    </source>
</evidence>
<keyword evidence="2" id="KW-0238">DNA-binding</keyword>
<feature type="transmembrane region" description="Helical" evidence="4">
    <location>
        <begin position="108"/>
        <end position="128"/>
    </location>
</feature>
<accession>A0ABY8NL54</accession>
<evidence type="ECO:0000256" key="1">
    <source>
        <dbReference type="ARBA" id="ARBA00023015"/>
    </source>
</evidence>
<feature type="transmembrane region" description="Helical" evidence="4">
    <location>
        <begin position="12"/>
        <end position="30"/>
    </location>
</feature>
<organism evidence="6 7">
    <name type="scientific">Microbulbifer bruguierae</name>
    <dbReference type="NCBI Taxonomy" id="3029061"/>
    <lineage>
        <taxon>Bacteria</taxon>
        <taxon>Pseudomonadati</taxon>
        <taxon>Pseudomonadota</taxon>
        <taxon>Gammaproteobacteria</taxon>
        <taxon>Cellvibrionales</taxon>
        <taxon>Microbulbiferaceae</taxon>
        <taxon>Microbulbifer</taxon>
    </lineage>
</organism>
<name>A0ABY8NL54_9GAMM</name>
<dbReference type="SUPFAM" id="SSF46689">
    <property type="entry name" value="Homeodomain-like"/>
    <property type="match status" value="1"/>
</dbReference>
<keyword evidence="4" id="KW-0812">Transmembrane</keyword>
<dbReference type="SMART" id="SM00342">
    <property type="entry name" value="HTH_ARAC"/>
    <property type="match status" value="1"/>
</dbReference>
<feature type="domain" description="HTH araC/xylS-type" evidence="5">
    <location>
        <begin position="268"/>
        <end position="376"/>
    </location>
</feature>
<dbReference type="PANTHER" id="PTHR43280:SF29">
    <property type="entry name" value="ARAC-FAMILY TRANSCRIPTIONAL REGULATOR"/>
    <property type="match status" value="1"/>
</dbReference>
<dbReference type="Pfam" id="PF12833">
    <property type="entry name" value="HTH_18"/>
    <property type="match status" value="1"/>
</dbReference>
<dbReference type="InterPro" id="IPR018060">
    <property type="entry name" value="HTH_AraC"/>
</dbReference>
<dbReference type="PANTHER" id="PTHR43280">
    <property type="entry name" value="ARAC-FAMILY TRANSCRIPTIONAL REGULATOR"/>
    <property type="match status" value="1"/>
</dbReference>
<keyword evidence="4" id="KW-1133">Transmembrane helix</keyword>
<keyword evidence="1" id="KW-0805">Transcription regulation</keyword>
<dbReference type="InterPro" id="IPR018062">
    <property type="entry name" value="HTH_AraC-typ_CS"/>
</dbReference>
<feature type="transmembrane region" description="Helical" evidence="4">
    <location>
        <begin position="228"/>
        <end position="250"/>
    </location>
</feature>
<keyword evidence="7" id="KW-1185">Reference proteome</keyword>
<evidence type="ECO:0000313" key="6">
    <source>
        <dbReference type="EMBL" id="WGL18437.1"/>
    </source>
</evidence>
<feature type="transmembrane region" description="Helical" evidence="4">
    <location>
        <begin position="42"/>
        <end position="59"/>
    </location>
</feature>
<protein>
    <submittedName>
        <fullName evidence="6">AraC family transcriptional regulator</fullName>
    </submittedName>
</protein>
<proteinExistence type="predicted"/>
<evidence type="ECO:0000256" key="3">
    <source>
        <dbReference type="ARBA" id="ARBA00023163"/>
    </source>
</evidence>
<dbReference type="Gene3D" id="1.10.10.60">
    <property type="entry name" value="Homeodomain-like"/>
    <property type="match status" value="2"/>
</dbReference>
<sequence>MKQYIFNIHDVVLLMTAAECLLLAVFQAILPTRTRHEGQMLTAFLLIIAVASGCTLLLWNDQFTLVPWFEQTLLPYLLFAALLLKGPAIYLYVCSLTQQKLALNRRQAIHLLPTVAVLVCITIFGMSSNDLRHIGQPGSALPSTAIEFVWDLASLVPFVYAAAALLQVRRYRTALKNEYSHYSETELNWLWSLAWGVFLSWSWTMVVHVVAKFSSDVVADYMGIADNYLAFILINAFFAYSLTYAHQLLVTQPEEETRETSAEEEPSEPAIAKVRNAMENDRIYLKKNLNLEQFSERIDLPAKEVSAVINKHFGTNFFEYVNSYRVEAAKTLLADPDKADMNVLDVLLESGFNSKSAFHRFFSRLVGMSPTEYRRQALSASAAIP</sequence>
<reference evidence="6 7" key="1">
    <citation type="submission" date="2023-02" db="EMBL/GenBank/DDBJ databases">
        <title>Description and genomic characterization of Microbulbifer bruguierae sp. nov., isolated from the sediment of mangrove plant Bruguiera sexangula.</title>
        <authorList>
            <person name="Long M."/>
        </authorList>
    </citation>
    <scope>NUCLEOTIDE SEQUENCE [LARGE SCALE GENOMIC DNA]</scope>
    <source>
        <strain evidence="6 7">H12</strain>
    </source>
</reference>
<feature type="transmembrane region" description="Helical" evidence="4">
    <location>
        <begin position="74"/>
        <end position="96"/>
    </location>
</feature>
<dbReference type="RefSeq" id="WP_280322425.1">
    <property type="nucleotide sequence ID" value="NZ_CP118605.1"/>
</dbReference>
<evidence type="ECO:0000259" key="5">
    <source>
        <dbReference type="PROSITE" id="PS01124"/>
    </source>
</evidence>
<evidence type="ECO:0000313" key="7">
    <source>
        <dbReference type="Proteomes" id="UP001236500"/>
    </source>
</evidence>
<dbReference type="EMBL" id="CP118605">
    <property type="protein sequence ID" value="WGL18437.1"/>
    <property type="molecule type" value="Genomic_DNA"/>
</dbReference>
<feature type="transmembrane region" description="Helical" evidence="4">
    <location>
        <begin position="148"/>
        <end position="168"/>
    </location>
</feature>
<feature type="transmembrane region" description="Helical" evidence="4">
    <location>
        <begin position="189"/>
        <end position="208"/>
    </location>
</feature>
<dbReference type="PROSITE" id="PS01124">
    <property type="entry name" value="HTH_ARAC_FAMILY_2"/>
    <property type="match status" value="1"/>
</dbReference>
<keyword evidence="3" id="KW-0804">Transcription</keyword>
<dbReference type="PROSITE" id="PS00041">
    <property type="entry name" value="HTH_ARAC_FAMILY_1"/>
    <property type="match status" value="1"/>
</dbReference>
<dbReference type="InterPro" id="IPR009057">
    <property type="entry name" value="Homeodomain-like_sf"/>
</dbReference>
<keyword evidence="4" id="KW-0472">Membrane</keyword>
<dbReference type="Proteomes" id="UP001236500">
    <property type="component" value="Chromosome"/>
</dbReference>
<gene>
    <name evidence="6" type="ORF">PVT68_09095</name>
</gene>
<evidence type="ECO:0000256" key="4">
    <source>
        <dbReference type="SAM" id="Phobius"/>
    </source>
</evidence>